<accession>A0A8D0H2N9</accession>
<dbReference type="InterPro" id="IPR002035">
    <property type="entry name" value="VWF_A"/>
</dbReference>
<proteinExistence type="predicted"/>
<feature type="domain" description="VWFA" evidence="1">
    <location>
        <begin position="12"/>
        <end position="144"/>
    </location>
</feature>
<reference evidence="2" key="2">
    <citation type="submission" date="2025-09" db="UniProtKB">
        <authorList>
            <consortium name="Ensembl"/>
        </authorList>
    </citation>
    <scope>IDENTIFICATION</scope>
</reference>
<keyword evidence="3" id="KW-1185">Reference proteome</keyword>
<dbReference type="GeneTree" id="ENSGT00940000162662"/>
<dbReference type="SUPFAM" id="SSF53300">
    <property type="entry name" value="vWA-like"/>
    <property type="match status" value="1"/>
</dbReference>
<organism evidence="2 3">
    <name type="scientific">Sphenodon punctatus</name>
    <name type="common">Tuatara</name>
    <name type="synonym">Hatteria punctata</name>
    <dbReference type="NCBI Taxonomy" id="8508"/>
    <lineage>
        <taxon>Eukaryota</taxon>
        <taxon>Metazoa</taxon>
        <taxon>Chordata</taxon>
        <taxon>Craniata</taxon>
        <taxon>Vertebrata</taxon>
        <taxon>Euteleostomi</taxon>
        <taxon>Lepidosauria</taxon>
        <taxon>Sphenodontia</taxon>
        <taxon>Sphenodontidae</taxon>
        <taxon>Sphenodon</taxon>
    </lineage>
</organism>
<reference evidence="2" key="1">
    <citation type="submission" date="2025-08" db="UniProtKB">
        <authorList>
            <consortium name="Ensembl"/>
        </authorList>
    </citation>
    <scope>IDENTIFICATION</scope>
</reference>
<evidence type="ECO:0000259" key="1">
    <source>
        <dbReference type="Pfam" id="PF13768"/>
    </source>
</evidence>
<name>A0A8D0H2N9_SPHPU</name>
<dbReference type="Proteomes" id="UP000694392">
    <property type="component" value="Unplaced"/>
</dbReference>
<evidence type="ECO:0000313" key="3">
    <source>
        <dbReference type="Proteomes" id="UP000694392"/>
    </source>
</evidence>
<dbReference type="PANTHER" id="PTHR45737:SF6">
    <property type="entry name" value="VON WILLEBRAND FACTOR A DOMAIN-CONTAINING PROTEIN 5A"/>
    <property type="match status" value="1"/>
</dbReference>
<dbReference type="Pfam" id="PF13768">
    <property type="entry name" value="VWA_3"/>
    <property type="match status" value="1"/>
</dbReference>
<dbReference type="OMA" id="YANDNEK"/>
<sequence length="172" mass="19024">MGQLSLPFPPQETLILLLKSLPPGCYFNIYSFGSRHESFYPQSMEYTQETVEDSLQRVKQLMADLGGTEILAPLQDIYRQTCREGHPRQLFVFTDGEVSDTDEVIAEVQHNGGSHRCFAFGIGEGASTALIKGIARAGRGSAEFITGQDRIQAKVRTQESWLPAPPLPALTH</sequence>
<dbReference type="Gene3D" id="3.40.50.410">
    <property type="entry name" value="von Willebrand factor, type A domain"/>
    <property type="match status" value="1"/>
</dbReference>
<dbReference type="Ensembl" id="ENSSPUT00000018687.1">
    <property type="protein sequence ID" value="ENSSPUP00000017554.1"/>
    <property type="gene ID" value="ENSSPUG00000013565.1"/>
</dbReference>
<dbReference type="AlphaFoldDB" id="A0A8D0H2N9"/>
<dbReference type="PANTHER" id="PTHR45737">
    <property type="entry name" value="VON WILLEBRAND FACTOR A DOMAIN-CONTAINING PROTEIN 5A"/>
    <property type="match status" value="1"/>
</dbReference>
<dbReference type="InterPro" id="IPR036465">
    <property type="entry name" value="vWFA_dom_sf"/>
</dbReference>
<protein>
    <recommendedName>
        <fullName evidence="1">VWFA domain-containing protein</fullName>
    </recommendedName>
</protein>
<evidence type="ECO:0000313" key="2">
    <source>
        <dbReference type="Ensembl" id="ENSSPUP00000017554.1"/>
    </source>
</evidence>